<comment type="similarity">
    <text evidence="1">Belongs to the methyltransferase superfamily.</text>
</comment>
<comment type="caution">
    <text evidence="5">The sequence shown here is derived from an EMBL/GenBank/DDBJ whole genome shotgun (WGS) entry which is preliminary data.</text>
</comment>
<dbReference type="InterPro" id="IPR029063">
    <property type="entry name" value="SAM-dependent_MTases_sf"/>
</dbReference>
<dbReference type="InterPro" id="IPR013216">
    <property type="entry name" value="Methyltransf_11"/>
</dbReference>
<evidence type="ECO:0000256" key="2">
    <source>
        <dbReference type="ARBA" id="ARBA00022603"/>
    </source>
</evidence>
<name>A0A852SQL5_9MICO</name>
<dbReference type="EMBL" id="JACCBM010000001">
    <property type="protein sequence ID" value="NYD71093.1"/>
    <property type="molecule type" value="Genomic_DNA"/>
</dbReference>
<evidence type="ECO:0000259" key="4">
    <source>
        <dbReference type="Pfam" id="PF08241"/>
    </source>
</evidence>
<evidence type="ECO:0000313" key="6">
    <source>
        <dbReference type="Proteomes" id="UP000549913"/>
    </source>
</evidence>
<dbReference type="AlphaFoldDB" id="A0A852SQL5"/>
<evidence type="ECO:0000313" key="5">
    <source>
        <dbReference type="EMBL" id="NYD71093.1"/>
    </source>
</evidence>
<dbReference type="PANTHER" id="PTHR44942">
    <property type="entry name" value="METHYLTRANSF_11 DOMAIN-CONTAINING PROTEIN"/>
    <property type="match status" value="1"/>
</dbReference>
<organism evidence="5 6">
    <name type="scientific">Herbiconiux flava</name>
    <dbReference type="NCBI Taxonomy" id="881268"/>
    <lineage>
        <taxon>Bacteria</taxon>
        <taxon>Bacillati</taxon>
        <taxon>Actinomycetota</taxon>
        <taxon>Actinomycetes</taxon>
        <taxon>Micrococcales</taxon>
        <taxon>Microbacteriaceae</taxon>
        <taxon>Herbiconiux</taxon>
    </lineage>
</organism>
<sequence length="250" mass="26916">MAKDPQYAQSFGTEAAAYDAGRPGYPDDAVEWLLSRAATDDDARPDVVDVGAGTGKFTASLVARSASVTAVEPDGLMRARLAANLPTVVAVEGTGEQLPLGEDSADVVTYAQSWHWVDVEAASREAARVLRPGGVLALVWNVRDEAVDWVRRLTEVIGASIADEYETVAPPVAEPLRRDAHAEFHWTNELDRAALHSLVSSRSSVIALDEPARAALLAALDELLDTHPDLAGRDRYPLPYLTRVTIARPI</sequence>
<feature type="domain" description="Methyltransferase type 11" evidence="4">
    <location>
        <begin position="48"/>
        <end position="137"/>
    </location>
</feature>
<dbReference type="PROSITE" id="PS01131">
    <property type="entry name" value="RRNA_A_DIMETH"/>
    <property type="match status" value="1"/>
</dbReference>
<dbReference type="InterPro" id="IPR020596">
    <property type="entry name" value="rRNA_Ade_Mease_Trfase_CS"/>
</dbReference>
<dbReference type="Proteomes" id="UP000549913">
    <property type="component" value="Unassembled WGS sequence"/>
</dbReference>
<dbReference type="Pfam" id="PF08241">
    <property type="entry name" value="Methyltransf_11"/>
    <property type="match status" value="1"/>
</dbReference>
<dbReference type="PANTHER" id="PTHR44942:SF4">
    <property type="entry name" value="METHYLTRANSFERASE TYPE 11 DOMAIN-CONTAINING PROTEIN"/>
    <property type="match status" value="1"/>
</dbReference>
<dbReference type="CDD" id="cd02440">
    <property type="entry name" value="AdoMet_MTases"/>
    <property type="match status" value="1"/>
</dbReference>
<keyword evidence="2 5" id="KW-0489">Methyltransferase</keyword>
<evidence type="ECO:0000256" key="3">
    <source>
        <dbReference type="ARBA" id="ARBA00022679"/>
    </source>
</evidence>
<reference evidence="5 6" key="1">
    <citation type="submission" date="2020-07" db="EMBL/GenBank/DDBJ databases">
        <title>Sequencing the genomes of 1000 actinobacteria strains.</title>
        <authorList>
            <person name="Klenk H.-P."/>
        </authorList>
    </citation>
    <scope>NUCLEOTIDE SEQUENCE [LARGE SCALE GENOMIC DNA]</scope>
    <source>
        <strain evidence="5 6">DSM 26474</strain>
    </source>
</reference>
<gene>
    <name evidence="5" type="ORF">BJ984_002251</name>
</gene>
<keyword evidence="6" id="KW-1185">Reference proteome</keyword>
<keyword evidence="3 5" id="KW-0808">Transferase</keyword>
<dbReference type="RefSeq" id="WP_179548118.1">
    <property type="nucleotide sequence ID" value="NZ_BSEW01000002.1"/>
</dbReference>
<dbReference type="GO" id="GO:0000179">
    <property type="term" value="F:rRNA (adenine-N6,N6-)-dimethyltransferase activity"/>
    <property type="evidence" value="ECO:0007669"/>
    <property type="project" value="InterPro"/>
</dbReference>
<dbReference type="InterPro" id="IPR051052">
    <property type="entry name" value="Diverse_substrate_MTase"/>
</dbReference>
<accession>A0A852SQL5</accession>
<dbReference type="Gene3D" id="3.40.50.150">
    <property type="entry name" value="Vaccinia Virus protein VP39"/>
    <property type="match status" value="1"/>
</dbReference>
<protein>
    <submittedName>
        <fullName evidence="5">SAM-dependent methyltransferase</fullName>
    </submittedName>
</protein>
<dbReference type="SUPFAM" id="SSF53335">
    <property type="entry name" value="S-adenosyl-L-methionine-dependent methyltransferases"/>
    <property type="match status" value="1"/>
</dbReference>
<evidence type="ECO:0000256" key="1">
    <source>
        <dbReference type="ARBA" id="ARBA00008361"/>
    </source>
</evidence>
<proteinExistence type="inferred from homology"/>